<reference evidence="2 3" key="1">
    <citation type="journal article" date="2018" name="Nat. Ecol. Evol.">
        <title>Pezizomycetes genomes reveal the molecular basis of ectomycorrhizal truffle lifestyle.</title>
        <authorList>
            <person name="Murat C."/>
            <person name="Payen T."/>
            <person name="Noel B."/>
            <person name="Kuo A."/>
            <person name="Morin E."/>
            <person name="Chen J."/>
            <person name="Kohler A."/>
            <person name="Krizsan K."/>
            <person name="Balestrini R."/>
            <person name="Da Silva C."/>
            <person name="Montanini B."/>
            <person name="Hainaut M."/>
            <person name="Levati E."/>
            <person name="Barry K.W."/>
            <person name="Belfiori B."/>
            <person name="Cichocki N."/>
            <person name="Clum A."/>
            <person name="Dockter R.B."/>
            <person name="Fauchery L."/>
            <person name="Guy J."/>
            <person name="Iotti M."/>
            <person name="Le Tacon F."/>
            <person name="Lindquist E.A."/>
            <person name="Lipzen A."/>
            <person name="Malagnac F."/>
            <person name="Mello A."/>
            <person name="Molinier V."/>
            <person name="Miyauchi S."/>
            <person name="Poulain J."/>
            <person name="Riccioni C."/>
            <person name="Rubini A."/>
            <person name="Sitrit Y."/>
            <person name="Splivallo R."/>
            <person name="Traeger S."/>
            <person name="Wang M."/>
            <person name="Zifcakova L."/>
            <person name="Wipf D."/>
            <person name="Zambonelli A."/>
            <person name="Paolocci F."/>
            <person name="Nowrousian M."/>
            <person name="Ottonello S."/>
            <person name="Baldrian P."/>
            <person name="Spatafora J.W."/>
            <person name="Henrissat B."/>
            <person name="Nagy L.G."/>
            <person name="Aury J.M."/>
            <person name="Wincker P."/>
            <person name="Grigoriev I.V."/>
            <person name="Bonfante P."/>
            <person name="Martin F.M."/>
        </authorList>
    </citation>
    <scope>NUCLEOTIDE SEQUENCE [LARGE SCALE GENOMIC DNA]</scope>
    <source>
        <strain evidence="2 3">RN42</strain>
    </source>
</reference>
<feature type="compositionally biased region" description="Basic and acidic residues" evidence="1">
    <location>
        <begin position="105"/>
        <end position="122"/>
    </location>
</feature>
<dbReference type="Proteomes" id="UP000275078">
    <property type="component" value="Unassembled WGS sequence"/>
</dbReference>
<dbReference type="AlphaFoldDB" id="A0A3N4I999"/>
<protein>
    <submittedName>
        <fullName evidence="2">Uncharacterized protein</fullName>
    </submittedName>
</protein>
<gene>
    <name evidence="2" type="ORF">BJ508DRAFT_414055</name>
</gene>
<proteinExistence type="predicted"/>
<evidence type="ECO:0000313" key="2">
    <source>
        <dbReference type="EMBL" id="RPA82639.1"/>
    </source>
</evidence>
<evidence type="ECO:0000256" key="1">
    <source>
        <dbReference type="SAM" id="MobiDB-lite"/>
    </source>
</evidence>
<keyword evidence="3" id="KW-1185">Reference proteome</keyword>
<feature type="compositionally biased region" description="Polar residues" evidence="1">
    <location>
        <begin position="22"/>
        <end position="32"/>
    </location>
</feature>
<evidence type="ECO:0000313" key="3">
    <source>
        <dbReference type="Proteomes" id="UP000275078"/>
    </source>
</evidence>
<accession>A0A3N4I999</accession>
<feature type="region of interest" description="Disordered" evidence="1">
    <location>
        <begin position="22"/>
        <end position="122"/>
    </location>
</feature>
<dbReference type="EMBL" id="ML119670">
    <property type="protein sequence ID" value="RPA82639.1"/>
    <property type="molecule type" value="Genomic_DNA"/>
</dbReference>
<feature type="compositionally biased region" description="Low complexity" evidence="1">
    <location>
        <begin position="33"/>
        <end position="53"/>
    </location>
</feature>
<sequence length="133" mass="14923">MSSFQYYEKQCEFCNNEQYPQNRHASSFQHGQPNTSESTSSSFSTNTPNQSPSCGHPSTSRTVESDKPMGLSSPLRTTTPSKRPHPNTLYSSSEQIDYSSAQSPEKVKLRDPAPSRSSYEKCQLRQCMCSRPT</sequence>
<feature type="compositionally biased region" description="Polar residues" evidence="1">
    <location>
        <begin position="88"/>
        <end position="103"/>
    </location>
</feature>
<name>A0A3N4I999_ASCIM</name>
<organism evidence="2 3">
    <name type="scientific">Ascobolus immersus RN42</name>
    <dbReference type="NCBI Taxonomy" id="1160509"/>
    <lineage>
        <taxon>Eukaryota</taxon>
        <taxon>Fungi</taxon>
        <taxon>Dikarya</taxon>
        <taxon>Ascomycota</taxon>
        <taxon>Pezizomycotina</taxon>
        <taxon>Pezizomycetes</taxon>
        <taxon>Pezizales</taxon>
        <taxon>Ascobolaceae</taxon>
        <taxon>Ascobolus</taxon>
    </lineage>
</organism>